<evidence type="ECO:0000313" key="5">
    <source>
        <dbReference type="Proteomes" id="UP000002640"/>
    </source>
</evidence>
<dbReference type="PANTHER" id="PTHR34615">
    <property type="entry name" value="PX DOMAIN-CONTAINING PROTEIN"/>
    <property type="match status" value="1"/>
</dbReference>
<keyword evidence="2" id="KW-0479">Metal-binding</keyword>
<evidence type="ECO:0000256" key="2">
    <source>
        <dbReference type="ARBA" id="ARBA00022723"/>
    </source>
</evidence>
<dbReference type="InParanoid" id="G4ZDJ1"/>
<dbReference type="InterPro" id="IPR027806">
    <property type="entry name" value="HARBI1_dom"/>
</dbReference>
<comment type="cofactor">
    <cofactor evidence="1">
        <name>a divalent metal cation</name>
        <dbReference type="ChEBI" id="CHEBI:60240"/>
    </cofactor>
</comment>
<organism evidence="4 5">
    <name type="scientific">Phytophthora sojae (strain P6497)</name>
    <name type="common">Soybean stem and root rot agent</name>
    <name type="synonym">Phytophthora megasperma f. sp. glycines</name>
    <dbReference type="NCBI Taxonomy" id="1094619"/>
    <lineage>
        <taxon>Eukaryota</taxon>
        <taxon>Sar</taxon>
        <taxon>Stramenopiles</taxon>
        <taxon>Oomycota</taxon>
        <taxon>Peronosporomycetes</taxon>
        <taxon>Peronosporales</taxon>
        <taxon>Peronosporaceae</taxon>
        <taxon>Phytophthora</taxon>
    </lineage>
</organism>
<keyword evidence="5" id="KW-1185">Reference proteome</keyword>
<dbReference type="GO" id="GO:0046872">
    <property type="term" value="F:metal ion binding"/>
    <property type="evidence" value="ECO:0007669"/>
    <property type="project" value="UniProtKB-KW"/>
</dbReference>
<dbReference type="Proteomes" id="UP000002640">
    <property type="component" value="Unassembled WGS sequence"/>
</dbReference>
<sequence>LPRAPFSFNGLSNDECIDKFRFDKTQLATLVKLFDLGAIRTRERTAATGVEGLCIVLYKLAVPMRWSDLESFFGRNSCGLSNLFLHVLELLDSKFSDLLYFNHDYAAENLQAYADAVFDAGGLLQIVWAFVDGTVRGICRPTARNVRRDGKYLSQKSVYNGHKRKHALKYQTFSTPDGLITHLYGHFPGRNHDIKMYKDSGIADVIRNDLRFKSFRVSGDQAYGKDGVLSSPFGGGLLRI</sequence>
<protein>
    <recommendedName>
        <fullName evidence="3">DDE Tnp4 domain-containing protein</fullName>
    </recommendedName>
</protein>
<dbReference type="AlphaFoldDB" id="G4ZDJ1"/>
<dbReference type="OMA" id="MERIFPM"/>
<feature type="non-terminal residue" evidence="4">
    <location>
        <position position="1"/>
    </location>
</feature>
<dbReference type="STRING" id="1094619.G4ZDJ1"/>
<dbReference type="EMBL" id="JH159154">
    <property type="protein sequence ID" value="EGZ17841.1"/>
    <property type="molecule type" value="Genomic_DNA"/>
</dbReference>
<evidence type="ECO:0000259" key="3">
    <source>
        <dbReference type="Pfam" id="PF13359"/>
    </source>
</evidence>
<dbReference type="KEGG" id="psoj:PHYSODRAFT_503102"/>
<evidence type="ECO:0000313" key="4">
    <source>
        <dbReference type="EMBL" id="EGZ17841.1"/>
    </source>
</evidence>
<proteinExistence type="predicted"/>
<feature type="domain" description="DDE Tnp4" evidence="3">
    <location>
        <begin position="132"/>
        <end position="224"/>
    </location>
</feature>
<evidence type="ECO:0000256" key="1">
    <source>
        <dbReference type="ARBA" id="ARBA00001968"/>
    </source>
</evidence>
<dbReference type="PANTHER" id="PTHR34615:SF1">
    <property type="entry name" value="PX DOMAIN-CONTAINING PROTEIN"/>
    <property type="match status" value="1"/>
</dbReference>
<gene>
    <name evidence="4" type="ORF">PHYSODRAFT_503102</name>
</gene>
<dbReference type="RefSeq" id="XP_009526899.1">
    <property type="nucleotide sequence ID" value="XM_009528604.1"/>
</dbReference>
<reference evidence="4 5" key="1">
    <citation type="journal article" date="2006" name="Science">
        <title>Phytophthora genome sequences uncover evolutionary origins and mechanisms of pathogenesis.</title>
        <authorList>
            <person name="Tyler B.M."/>
            <person name="Tripathy S."/>
            <person name="Zhang X."/>
            <person name="Dehal P."/>
            <person name="Jiang R.H."/>
            <person name="Aerts A."/>
            <person name="Arredondo F.D."/>
            <person name="Baxter L."/>
            <person name="Bensasson D."/>
            <person name="Beynon J.L."/>
            <person name="Chapman J."/>
            <person name="Damasceno C.M."/>
            <person name="Dorrance A.E."/>
            <person name="Dou D."/>
            <person name="Dickerman A.W."/>
            <person name="Dubchak I.L."/>
            <person name="Garbelotto M."/>
            <person name="Gijzen M."/>
            <person name="Gordon S.G."/>
            <person name="Govers F."/>
            <person name="Grunwald N.J."/>
            <person name="Huang W."/>
            <person name="Ivors K.L."/>
            <person name="Jones R.W."/>
            <person name="Kamoun S."/>
            <person name="Krampis K."/>
            <person name="Lamour K.H."/>
            <person name="Lee M.K."/>
            <person name="McDonald W.H."/>
            <person name="Medina M."/>
            <person name="Meijer H.J."/>
            <person name="Nordberg E.K."/>
            <person name="Maclean D.J."/>
            <person name="Ospina-Giraldo M.D."/>
            <person name="Morris P.F."/>
            <person name="Phuntumart V."/>
            <person name="Putnam N.H."/>
            <person name="Rash S."/>
            <person name="Rose J.K."/>
            <person name="Sakihama Y."/>
            <person name="Salamov A.A."/>
            <person name="Savidor A."/>
            <person name="Scheuring C.F."/>
            <person name="Smith B.M."/>
            <person name="Sobral B.W."/>
            <person name="Terry A."/>
            <person name="Torto-Alalibo T.A."/>
            <person name="Win J."/>
            <person name="Xu Z."/>
            <person name="Zhang H."/>
            <person name="Grigoriev I.V."/>
            <person name="Rokhsar D.S."/>
            <person name="Boore J.L."/>
        </authorList>
    </citation>
    <scope>NUCLEOTIDE SEQUENCE [LARGE SCALE GENOMIC DNA]</scope>
    <source>
        <strain evidence="4 5">P6497</strain>
    </source>
</reference>
<dbReference type="Pfam" id="PF13359">
    <property type="entry name" value="DDE_Tnp_4"/>
    <property type="match status" value="1"/>
</dbReference>
<name>G4ZDJ1_PHYSP</name>
<accession>G4ZDJ1</accession>
<dbReference type="GeneID" id="20658180"/>